<dbReference type="Pfam" id="PF00258">
    <property type="entry name" value="Flavodoxin_1"/>
    <property type="match status" value="1"/>
</dbReference>
<dbReference type="InterPro" id="IPR001094">
    <property type="entry name" value="Flavdoxin-like"/>
</dbReference>
<keyword evidence="4" id="KW-0249">Electron transport</keyword>
<dbReference type="PRINTS" id="PR00369">
    <property type="entry name" value="FLAVODOXIN"/>
</dbReference>
<organism evidence="6 8">
    <name type="scientific">Sodalis glossinidius (strain morsitans)</name>
    <dbReference type="NCBI Taxonomy" id="343509"/>
    <lineage>
        <taxon>Bacteria</taxon>
        <taxon>Pseudomonadati</taxon>
        <taxon>Pseudomonadota</taxon>
        <taxon>Gammaproteobacteria</taxon>
        <taxon>Enterobacterales</taxon>
        <taxon>Bruguierivoracaceae</taxon>
        <taxon>Sodalis</taxon>
    </lineage>
</organism>
<keyword evidence="3" id="KW-0288">FMN</keyword>
<dbReference type="RefSeq" id="WP_011411679.1">
    <property type="nucleotide sequence ID" value="NC_007712.1"/>
</dbReference>
<dbReference type="GO" id="GO:0050660">
    <property type="term" value="F:flavin adenine dinucleotide binding"/>
    <property type="evidence" value="ECO:0007669"/>
    <property type="project" value="TreeGrafter"/>
</dbReference>
<evidence type="ECO:0000313" key="7">
    <source>
        <dbReference type="EMBL" id="CRL46209.1"/>
    </source>
</evidence>
<evidence type="ECO:0000313" key="9">
    <source>
        <dbReference type="Proteomes" id="UP000245838"/>
    </source>
</evidence>
<dbReference type="PANTHER" id="PTHR19384">
    <property type="entry name" value="NITRIC OXIDE SYNTHASE-RELATED"/>
    <property type="match status" value="1"/>
</dbReference>
<dbReference type="Proteomes" id="UP000245838">
    <property type="component" value="Chromosome sggmmb4_Chromosome"/>
</dbReference>
<feature type="domain" description="Flavodoxin-like" evidence="5">
    <location>
        <begin position="4"/>
        <end position="145"/>
    </location>
</feature>
<dbReference type="BioCyc" id="SGLO343509:SGP1_RS17865-MONOMER"/>
<dbReference type="EMBL" id="LN854557">
    <property type="protein sequence ID" value="CRL46209.1"/>
    <property type="molecule type" value="Genomic_DNA"/>
</dbReference>
<dbReference type="AlphaFoldDB" id="Q2NRK2"/>
<dbReference type="InterPro" id="IPR029039">
    <property type="entry name" value="Flavoprotein-like_sf"/>
</dbReference>
<dbReference type="NCBIfam" id="NF005989">
    <property type="entry name" value="PRK08105.1"/>
    <property type="match status" value="1"/>
</dbReference>
<evidence type="ECO:0000259" key="5">
    <source>
        <dbReference type="PROSITE" id="PS50902"/>
    </source>
</evidence>
<dbReference type="EMBL" id="AP008232">
    <property type="protein sequence ID" value="BAE75223.1"/>
    <property type="molecule type" value="Genomic_DNA"/>
</dbReference>
<dbReference type="Gene3D" id="3.40.50.360">
    <property type="match status" value="1"/>
</dbReference>
<evidence type="ECO:0000313" key="6">
    <source>
        <dbReference type="EMBL" id="BAE75223.1"/>
    </source>
</evidence>
<dbReference type="InterPro" id="IPR008254">
    <property type="entry name" value="Flavodoxin/NO_synth"/>
</dbReference>
<dbReference type="GO" id="GO:0016491">
    <property type="term" value="F:oxidoreductase activity"/>
    <property type="evidence" value="ECO:0007669"/>
    <property type="project" value="TreeGrafter"/>
</dbReference>
<reference evidence="6 8" key="1">
    <citation type="journal article" date="2006" name="Genome Res.">
        <title>Massive genome erosion and functional adaptations provide insights into the symbiotic lifestyle of Sodalis glossinidius in the tsetse host.</title>
        <authorList>
            <person name="Toh H."/>
            <person name="Weiss B.L."/>
            <person name="Perkin S.A.H."/>
            <person name="Yamashita A."/>
            <person name="Oshima K."/>
            <person name="Hattori M."/>
            <person name="Aksoy S."/>
        </authorList>
    </citation>
    <scope>NUCLEOTIDE SEQUENCE [LARGE SCALE GENOMIC DNA]</scope>
    <source>
        <strain evidence="6">Morsitans</strain>
        <strain evidence="8">morsitans</strain>
    </source>
</reference>
<keyword evidence="8" id="KW-1185">Reference proteome</keyword>
<dbReference type="SUPFAM" id="SSF52218">
    <property type="entry name" value="Flavoproteins"/>
    <property type="match status" value="1"/>
</dbReference>
<keyword evidence="2" id="KW-0285">Flavoprotein</keyword>
<evidence type="ECO:0000256" key="1">
    <source>
        <dbReference type="ARBA" id="ARBA00001917"/>
    </source>
</evidence>
<keyword evidence="4" id="KW-0813">Transport</keyword>
<proteinExistence type="predicted"/>
<evidence type="ECO:0000313" key="8">
    <source>
        <dbReference type="Proteomes" id="UP000001932"/>
    </source>
</evidence>
<dbReference type="OrthoDB" id="359268at2"/>
<evidence type="ECO:0000256" key="2">
    <source>
        <dbReference type="ARBA" id="ARBA00022630"/>
    </source>
</evidence>
<name>Q2NRK2_SODGM</name>
<sequence length="148" mass="16046">MAQISIFVGTVYGNALLTAEEVESVLTEQGHQVTLFEDGGFEQWQAYAERVILIITSTTGQGGLPDNIVPLFQQVKDKLGHQPALRYGVIALGDSSYDTFCGAGHAFDALLQEQGVTRVGDLLEIDAVEHPEPETLACRWAAEWGALL</sequence>
<dbReference type="GO" id="GO:0010181">
    <property type="term" value="F:FMN binding"/>
    <property type="evidence" value="ECO:0007669"/>
    <property type="project" value="InterPro"/>
</dbReference>
<gene>
    <name evidence="7" type="primary">cysJ_2</name>
    <name evidence="6" type="ordered locus">SG1948</name>
    <name evidence="7" type="ORF">SGGMMB4_04624</name>
</gene>
<protein>
    <submittedName>
        <fullName evidence="7">Sulfite reductase [NADPH] flavoprotein alpha-component</fullName>
    </submittedName>
</protein>
<dbReference type="GO" id="GO:0005829">
    <property type="term" value="C:cytosol"/>
    <property type="evidence" value="ECO:0007669"/>
    <property type="project" value="TreeGrafter"/>
</dbReference>
<evidence type="ECO:0000256" key="4">
    <source>
        <dbReference type="ARBA" id="ARBA00022982"/>
    </source>
</evidence>
<dbReference type="PANTHER" id="PTHR19384:SF128">
    <property type="entry name" value="NADPH OXIDOREDUCTASE A"/>
    <property type="match status" value="1"/>
</dbReference>
<accession>Q2NRK2</accession>
<evidence type="ECO:0000256" key="3">
    <source>
        <dbReference type="ARBA" id="ARBA00022643"/>
    </source>
</evidence>
<dbReference type="KEGG" id="sgl:SG1948"/>
<dbReference type="Proteomes" id="UP000001932">
    <property type="component" value="Chromosome"/>
</dbReference>
<reference evidence="7 9" key="2">
    <citation type="submission" date="2015-05" db="EMBL/GenBank/DDBJ databases">
        <authorList>
            <person name="Goodhead I."/>
        </authorList>
    </citation>
    <scope>NUCLEOTIDE SEQUENCE [LARGE SCALE GENOMIC DNA]</scope>
    <source>
        <strain evidence="7">B4</strain>
        <strain evidence="9">morsitans</strain>
    </source>
</reference>
<dbReference type="eggNOG" id="COG0716">
    <property type="taxonomic scope" value="Bacteria"/>
</dbReference>
<comment type="cofactor">
    <cofactor evidence="1">
        <name>FMN</name>
        <dbReference type="ChEBI" id="CHEBI:58210"/>
    </cofactor>
</comment>
<dbReference type="PROSITE" id="PS50902">
    <property type="entry name" value="FLAVODOXIN_LIKE"/>
    <property type="match status" value="1"/>
</dbReference>
<dbReference type="HOGENOM" id="CLU_051402_4_1_6"/>